<dbReference type="RefSeq" id="WP_025750520.1">
    <property type="nucleotide sequence ID" value="NZ_BCVB01000008.1"/>
</dbReference>
<name>A0A0B6ABN2_PRIM2</name>
<evidence type="ECO:0000256" key="4">
    <source>
        <dbReference type="PIRSR" id="PIRSR006806-1"/>
    </source>
</evidence>
<keyword evidence="6" id="KW-0436">Ligase</keyword>
<dbReference type="AlphaFoldDB" id="A0A0B6ABN2"/>
<comment type="catalytic activity">
    <reaction evidence="5">
        <text>(6S)-5-formyl-5,6,7,8-tetrahydrofolate + ATP = (6R)-5,10-methenyltetrahydrofolate + ADP + phosphate</text>
        <dbReference type="Rhea" id="RHEA:10488"/>
        <dbReference type="ChEBI" id="CHEBI:30616"/>
        <dbReference type="ChEBI" id="CHEBI:43474"/>
        <dbReference type="ChEBI" id="CHEBI:57455"/>
        <dbReference type="ChEBI" id="CHEBI:57457"/>
        <dbReference type="ChEBI" id="CHEBI:456216"/>
        <dbReference type="EC" id="6.3.3.2"/>
    </reaction>
</comment>
<keyword evidence="2 4" id="KW-0547">Nucleotide-binding</keyword>
<gene>
    <name evidence="6" type="ORF">BG04_1498</name>
</gene>
<dbReference type="InterPro" id="IPR037171">
    <property type="entry name" value="NagB/RpiA_transferase-like"/>
</dbReference>
<dbReference type="GeneID" id="93644965"/>
<keyword evidence="3 4" id="KW-0067">ATP-binding</keyword>
<dbReference type="GO" id="GO:0009396">
    <property type="term" value="P:folic acid-containing compound biosynthetic process"/>
    <property type="evidence" value="ECO:0007669"/>
    <property type="project" value="TreeGrafter"/>
</dbReference>
<dbReference type="Pfam" id="PF01812">
    <property type="entry name" value="5-FTHF_cyc-lig"/>
    <property type="match status" value="1"/>
</dbReference>
<dbReference type="Proteomes" id="UP000031829">
    <property type="component" value="Chromosome"/>
</dbReference>
<dbReference type="InterPro" id="IPR002698">
    <property type="entry name" value="FTHF_cligase"/>
</dbReference>
<evidence type="ECO:0000313" key="6">
    <source>
        <dbReference type="EMBL" id="AJI20916.1"/>
    </source>
</evidence>
<dbReference type="InterPro" id="IPR024185">
    <property type="entry name" value="FTHF_cligase-like_sf"/>
</dbReference>
<evidence type="ECO:0000256" key="1">
    <source>
        <dbReference type="ARBA" id="ARBA00010638"/>
    </source>
</evidence>
<dbReference type="EMBL" id="CP009920">
    <property type="protein sequence ID" value="AJI20916.1"/>
    <property type="molecule type" value="Genomic_DNA"/>
</dbReference>
<dbReference type="GO" id="GO:0046872">
    <property type="term" value="F:metal ion binding"/>
    <property type="evidence" value="ECO:0007669"/>
    <property type="project" value="UniProtKB-KW"/>
</dbReference>
<dbReference type="Gene3D" id="3.40.50.10420">
    <property type="entry name" value="NagB/RpiA/CoA transferase-like"/>
    <property type="match status" value="1"/>
</dbReference>
<feature type="binding site" evidence="4">
    <location>
        <position position="48"/>
    </location>
    <ligand>
        <name>substrate</name>
    </ligand>
</feature>
<feature type="binding site" evidence="4">
    <location>
        <position position="53"/>
    </location>
    <ligand>
        <name>substrate</name>
    </ligand>
</feature>
<dbReference type="GO" id="GO:0005524">
    <property type="term" value="F:ATP binding"/>
    <property type="evidence" value="ECO:0007669"/>
    <property type="project" value="UniProtKB-KW"/>
</dbReference>
<evidence type="ECO:0000313" key="7">
    <source>
        <dbReference type="Proteomes" id="UP000031829"/>
    </source>
</evidence>
<feature type="binding site" evidence="4">
    <location>
        <begin position="132"/>
        <end position="140"/>
    </location>
    <ligand>
        <name>ATP</name>
        <dbReference type="ChEBI" id="CHEBI:30616"/>
    </ligand>
</feature>
<keyword evidence="5" id="KW-0479">Metal-binding</keyword>
<dbReference type="NCBIfam" id="TIGR02727">
    <property type="entry name" value="MTHFS_bact"/>
    <property type="match status" value="1"/>
</dbReference>
<dbReference type="GO" id="GO:0030272">
    <property type="term" value="F:5-formyltetrahydrofolate cyclo-ligase activity"/>
    <property type="evidence" value="ECO:0007669"/>
    <property type="project" value="UniProtKB-EC"/>
</dbReference>
<accession>A0A0B6ABN2</accession>
<dbReference type="PANTHER" id="PTHR23407">
    <property type="entry name" value="ATPASE INHIBITOR/5-FORMYLTETRAHYDROFOLATE CYCLO-LIGASE"/>
    <property type="match status" value="1"/>
</dbReference>
<comment type="cofactor">
    <cofactor evidence="5">
        <name>Mg(2+)</name>
        <dbReference type="ChEBI" id="CHEBI:18420"/>
    </cofactor>
</comment>
<organism evidence="6 7">
    <name type="scientific">Priestia megaterium (strain ATCC 14581 / DSM 32 / CCUG 1817 / JCM 2506 / NBRC 15308 / NCIMB 9376 / NCTC 10342 / NRRL B-14308 / VKM B-512 / Ford 19)</name>
    <name type="common">Bacillus megaterium</name>
    <dbReference type="NCBI Taxonomy" id="1348623"/>
    <lineage>
        <taxon>Bacteria</taxon>
        <taxon>Bacillati</taxon>
        <taxon>Bacillota</taxon>
        <taxon>Bacilli</taxon>
        <taxon>Bacillales</taxon>
        <taxon>Bacillaceae</taxon>
        <taxon>Priestia</taxon>
    </lineage>
</organism>
<dbReference type="GO" id="GO:0035999">
    <property type="term" value="P:tetrahydrofolate interconversion"/>
    <property type="evidence" value="ECO:0007669"/>
    <property type="project" value="TreeGrafter"/>
</dbReference>
<dbReference type="PANTHER" id="PTHR23407:SF1">
    <property type="entry name" value="5-FORMYLTETRAHYDROFOLATE CYCLO-LIGASE"/>
    <property type="match status" value="1"/>
</dbReference>
<dbReference type="SUPFAM" id="SSF100950">
    <property type="entry name" value="NagB/RpiA/CoA transferase-like"/>
    <property type="match status" value="1"/>
</dbReference>
<reference evidence="6 7" key="1">
    <citation type="journal article" date="2015" name="Genome Announc.">
        <title>Complete genome sequences for 35 biothreat assay-relevant bacillus species.</title>
        <authorList>
            <person name="Johnson S.L."/>
            <person name="Daligault H.E."/>
            <person name="Davenport K.W."/>
            <person name="Jaissle J."/>
            <person name="Frey K.G."/>
            <person name="Ladner J.T."/>
            <person name="Broomall S.M."/>
            <person name="Bishop-Lilly K.A."/>
            <person name="Bruce D.C."/>
            <person name="Gibbons H.S."/>
            <person name="Coyne S.R."/>
            <person name="Lo C.C."/>
            <person name="Meincke L."/>
            <person name="Munk A.C."/>
            <person name="Koroleva G.I."/>
            <person name="Rosenzweig C.N."/>
            <person name="Palacios G.F."/>
            <person name="Redden C.L."/>
            <person name="Minogue T.D."/>
            <person name="Chain P.S."/>
        </authorList>
    </citation>
    <scope>NUCLEOTIDE SEQUENCE [LARGE SCALE GENOMIC DNA]</scope>
    <source>
        <strain evidence="7">ATCC 14581 / DSM 32 / JCM 2506 / NBRC 15308 / NCIMB 9376 / NCTC 10342 / NRRL B-14308 / VKM B-512</strain>
    </source>
</reference>
<evidence type="ECO:0000256" key="5">
    <source>
        <dbReference type="RuleBase" id="RU361279"/>
    </source>
</evidence>
<dbReference type="PIRSF" id="PIRSF006806">
    <property type="entry name" value="FTHF_cligase"/>
    <property type="match status" value="1"/>
</dbReference>
<sequence>MKSHLRKEMKRVLNLISEEQHEAHSTSIANALYETCLWKEARVIAATVSRNKEVNTKAIIERAWKDGKKVAVPKCNPTTSQMVFYEITNFSQLETVYYGLAEPIVEETVPVSKSSIDLLLVPGVVYSKNGYRIGYGGGYYDRYLTDYSGQKLSLAFDCQVVSEVPYESHDIPVEYILTEKELICCESV</sequence>
<evidence type="ECO:0000256" key="2">
    <source>
        <dbReference type="ARBA" id="ARBA00022741"/>
    </source>
</evidence>
<dbReference type="EC" id="6.3.3.2" evidence="5"/>
<proteinExistence type="inferred from homology"/>
<keyword evidence="5" id="KW-0460">Magnesium</keyword>
<protein>
    <recommendedName>
        <fullName evidence="5">5-formyltetrahydrofolate cyclo-ligase</fullName>
        <ecNumber evidence="5">6.3.3.2</ecNumber>
    </recommendedName>
</protein>
<evidence type="ECO:0000256" key="3">
    <source>
        <dbReference type="ARBA" id="ARBA00022840"/>
    </source>
</evidence>
<dbReference type="KEGG" id="bmeg:BG04_1498"/>
<feature type="binding site" evidence="4">
    <location>
        <begin position="2"/>
        <end position="6"/>
    </location>
    <ligand>
        <name>ATP</name>
        <dbReference type="ChEBI" id="CHEBI:30616"/>
    </ligand>
</feature>
<comment type="similarity">
    <text evidence="1 5">Belongs to the 5-formyltetrahydrofolate cyclo-ligase family.</text>
</comment>
<dbReference type="HOGENOM" id="CLU_066245_2_2_9"/>